<dbReference type="InterPro" id="IPR036873">
    <property type="entry name" value="Rhodanese-like_dom_sf"/>
</dbReference>
<keyword evidence="1" id="KW-0479">Metal-binding</keyword>
<evidence type="ECO:0000256" key="1">
    <source>
        <dbReference type="ARBA" id="ARBA00022723"/>
    </source>
</evidence>
<dbReference type="SMART" id="SM00849">
    <property type="entry name" value="Lactamase_B"/>
    <property type="match status" value="1"/>
</dbReference>
<feature type="domain" description="Rhodanese" evidence="2">
    <location>
        <begin position="367"/>
        <end position="453"/>
    </location>
</feature>
<dbReference type="Pfam" id="PF00581">
    <property type="entry name" value="Rhodanese"/>
    <property type="match status" value="2"/>
</dbReference>
<evidence type="ECO:0000313" key="4">
    <source>
        <dbReference type="Proteomes" id="UP001596915"/>
    </source>
</evidence>
<dbReference type="CDD" id="cd07724">
    <property type="entry name" value="POD-like_MBL-fold"/>
    <property type="match status" value="1"/>
</dbReference>
<dbReference type="PROSITE" id="PS50206">
    <property type="entry name" value="RHODANESE_3"/>
    <property type="match status" value="2"/>
</dbReference>
<keyword evidence="4" id="KW-1185">Reference proteome</keyword>
<reference evidence="4" key="1">
    <citation type="journal article" date="2019" name="Int. J. Syst. Evol. Microbiol.">
        <title>The Global Catalogue of Microorganisms (GCM) 10K type strain sequencing project: providing services to taxonomists for standard genome sequencing and annotation.</title>
        <authorList>
            <consortium name="The Broad Institute Genomics Platform"/>
            <consortium name="The Broad Institute Genome Sequencing Center for Infectious Disease"/>
            <person name="Wu L."/>
            <person name="Ma J."/>
        </authorList>
    </citation>
    <scope>NUCLEOTIDE SEQUENCE [LARGE SCALE GENOMIC DNA]</scope>
    <source>
        <strain evidence="4">JCM 12607</strain>
    </source>
</reference>
<dbReference type="InterPro" id="IPR036866">
    <property type="entry name" value="RibonucZ/Hydroxyglut_hydro"/>
</dbReference>
<dbReference type="InterPro" id="IPR001763">
    <property type="entry name" value="Rhodanese-like_dom"/>
</dbReference>
<name>A0ABW2WSN3_9ACTN</name>
<evidence type="ECO:0000259" key="2">
    <source>
        <dbReference type="PROSITE" id="PS50206"/>
    </source>
</evidence>
<dbReference type="EMBL" id="JBHTGL010000008">
    <property type="protein sequence ID" value="MFD0623277.1"/>
    <property type="molecule type" value="Genomic_DNA"/>
</dbReference>
<dbReference type="Gene3D" id="3.40.250.10">
    <property type="entry name" value="Rhodanese-like domain"/>
    <property type="match status" value="2"/>
</dbReference>
<dbReference type="InterPro" id="IPR051682">
    <property type="entry name" value="Mito_Persulfide_Diox"/>
</dbReference>
<dbReference type="Proteomes" id="UP001596915">
    <property type="component" value="Unassembled WGS sequence"/>
</dbReference>
<accession>A0ABW2WSN3</accession>
<dbReference type="InterPro" id="IPR044528">
    <property type="entry name" value="POD-like_MBL-fold"/>
</dbReference>
<sequence>MFFVDTIETAGLGNRSYLAGGQRAAAVVDPPRDIDRVIAAAARRGVRIALVVETHLHNDYVTGGLELARVTGARYLVPAAAQVSFDRVAVADGDITPVDDGLALRALATPGHTPHHTSYVLAEAGRDVAAFTGGSLLIGSVGRPDLVEPRLTAELARAQHASAHRLAAELADSVPVLPTHGFGSFCSSSQAEGSATTIGDERRRNDALVKDVDTFVAELLAGLDDIPAYYAHMGPANAAGPAPLDLTPPRRADAEEISRRLAAGEWVVDLRSRVAFAEGHVAGSFNFEGDGPLATYLAWLIPWGRPVTLLASTAADIAHAQRELSRVGMGRPVAAATGGPEDWTGPATALRSLRRSDFAGLAAARERGEDPVVLDVRRNTEHLGGAIAGAVHIPLHELPRRLGEVPPGVVWVHCAGGARAAIAASMLDAAGREVVAVDDGFGAAAGAGLGVAVPATASSAP</sequence>
<dbReference type="PANTHER" id="PTHR43084:SF1">
    <property type="entry name" value="PERSULFIDE DIOXYGENASE ETHE1, MITOCHONDRIAL"/>
    <property type="match status" value="1"/>
</dbReference>
<dbReference type="SUPFAM" id="SSF52821">
    <property type="entry name" value="Rhodanese/Cell cycle control phosphatase"/>
    <property type="match status" value="2"/>
</dbReference>
<feature type="domain" description="Rhodanese" evidence="2">
    <location>
        <begin position="261"/>
        <end position="349"/>
    </location>
</feature>
<dbReference type="SMART" id="SM00450">
    <property type="entry name" value="RHOD"/>
    <property type="match status" value="1"/>
</dbReference>
<dbReference type="Pfam" id="PF00753">
    <property type="entry name" value="Lactamase_B"/>
    <property type="match status" value="1"/>
</dbReference>
<dbReference type="InterPro" id="IPR001279">
    <property type="entry name" value="Metallo-B-lactamas"/>
</dbReference>
<organism evidence="3 4">
    <name type="scientific">Streptomyces sanglieri</name>
    <dbReference type="NCBI Taxonomy" id="193460"/>
    <lineage>
        <taxon>Bacteria</taxon>
        <taxon>Bacillati</taxon>
        <taxon>Actinomycetota</taxon>
        <taxon>Actinomycetes</taxon>
        <taxon>Kitasatosporales</taxon>
        <taxon>Streptomycetaceae</taxon>
        <taxon>Streptomyces</taxon>
    </lineage>
</organism>
<protein>
    <submittedName>
        <fullName evidence="3">Rhodanese-like domain-containing protein</fullName>
    </submittedName>
</protein>
<evidence type="ECO:0000313" key="3">
    <source>
        <dbReference type="EMBL" id="MFD0623277.1"/>
    </source>
</evidence>
<dbReference type="CDD" id="cd00158">
    <property type="entry name" value="RHOD"/>
    <property type="match status" value="1"/>
</dbReference>
<dbReference type="PANTHER" id="PTHR43084">
    <property type="entry name" value="PERSULFIDE DIOXYGENASE ETHE1"/>
    <property type="match status" value="1"/>
</dbReference>
<dbReference type="Gene3D" id="3.60.15.10">
    <property type="entry name" value="Ribonuclease Z/Hydroxyacylglutathione hydrolase-like"/>
    <property type="match status" value="1"/>
</dbReference>
<dbReference type="SUPFAM" id="SSF56281">
    <property type="entry name" value="Metallo-hydrolase/oxidoreductase"/>
    <property type="match status" value="1"/>
</dbReference>
<comment type="caution">
    <text evidence="3">The sequence shown here is derived from an EMBL/GenBank/DDBJ whole genome shotgun (WGS) entry which is preliminary data.</text>
</comment>
<gene>
    <name evidence="3" type="ORF">ACFQ2K_11175</name>
</gene>
<proteinExistence type="predicted"/>